<dbReference type="InterPro" id="IPR041657">
    <property type="entry name" value="HTH_17"/>
</dbReference>
<comment type="caution">
    <text evidence="2">The sequence shown here is derived from an EMBL/GenBank/DDBJ whole genome shotgun (WGS) entry which is preliminary data.</text>
</comment>
<name>A0A2T6A0P7_9RHOB</name>
<sequence>MSSTFYLTVNDVATRLSVSKDTIWRWARLGTFPEAVRLSAGVTRWRLTDIEAWEASR</sequence>
<evidence type="ECO:0000259" key="1">
    <source>
        <dbReference type="Pfam" id="PF12728"/>
    </source>
</evidence>
<dbReference type="OrthoDB" id="8452166at2"/>
<gene>
    <name evidence="2" type="ORF">C8N44_15117</name>
</gene>
<reference evidence="2 3" key="1">
    <citation type="submission" date="2018-04" db="EMBL/GenBank/DDBJ databases">
        <title>Genomic Encyclopedia of Archaeal and Bacterial Type Strains, Phase II (KMG-II): from individual species to whole genera.</title>
        <authorList>
            <person name="Goeker M."/>
        </authorList>
    </citation>
    <scope>NUCLEOTIDE SEQUENCE [LARGE SCALE GENOMIC DNA]</scope>
    <source>
        <strain evidence="2 3">DSM 29329</strain>
    </source>
</reference>
<dbReference type="EMBL" id="QBKN01000051">
    <property type="protein sequence ID" value="PTX37391.1"/>
    <property type="molecule type" value="Genomic_DNA"/>
</dbReference>
<organism evidence="2 3">
    <name type="scientific">Allosediminivita pacifica</name>
    <dbReference type="NCBI Taxonomy" id="1267769"/>
    <lineage>
        <taxon>Bacteria</taxon>
        <taxon>Pseudomonadati</taxon>
        <taxon>Pseudomonadota</taxon>
        <taxon>Alphaproteobacteria</taxon>
        <taxon>Rhodobacterales</taxon>
        <taxon>Paracoccaceae</taxon>
        <taxon>Allosediminivita</taxon>
    </lineage>
</organism>
<dbReference type="SUPFAM" id="SSF46955">
    <property type="entry name" value="Putative DNA-binding domain"/>
    <property type="match status" value="1"/>
</dbReference>
<proteinExistence type="predicted"/>
<protein>
    <submittedName>
        <fullName evidence="2">AlpA family transcriptional regulator</fullName>
    </submittedName>
</protein>
<keyword evidence="3" id="KW-1185">Reference proteome</keyword>
<feature type="domain" description="Helix-turn-helix" evidence="1">
    <location>
        <begin position="6"/>
        <end position="55"/>
    </location>
</feature>
<dbReference type="Gene3D" id="1.10.238.160">
    <property type="match status" value="1"/>
</dbReference>
<accession>A0A2T6A0P7</accession>
<dbReference type="InterPro" id="IPR009061">
    <property type="entry name" value="DNA-bd_dom_put_sf"/>
</dbReference>
<dbReference type="RefSeq" id="WP_107978878.1">
    <property type="nucleotide sequence ID" value="NZ_BMEZ01000051.1"/>
</dbReference>
<dbReference type="Proteomes" id="UP000244069">
    <property type="component" value="Unassembled WGS sequence"/>
</dbReference>
<dbReference type="AlphaFoldDB" id="A0A2T6A0P7"/>
<evidence type="ECO:0000313" key="2">
    <source>
        <dbReference type="EMBL" id="PTX37391.1"/>
    </source>
</evidence>
<dbReference type="Pfam" id="PF12728">
    <property type="entry name" value="HTH_17"/>
    <property type="match status" value="1"/>
</dbReference>
<evidence type="ECO:0000313" key="3">
    <source>
        <dbReference type="Proteomes" id="UP000244069"/>
    </source>
</evidence>